<organism evidence="4 5">
    <name type="scientific">Coniophora puteana (strain RWD-64-598)</name>
    <name type="common">Brown rot fungus</name>
    <dbReference type="NCBI Taxonomy" id="741705"/>
    <lineage>
        <taxon>Eukaryota</taxon>
        <taxon>Fungi</taxon>
        <taxon>Dikarya</taxon>
        <taxon>Basidiomycota</taxon>
        <taxon>Agaricomycotina</taxon>
        <taxon>Agaricomycetes</taxon>
        <taxon>Agaricomycetidae</taxon>
        <taxon>Boletales</taxon>
        <taxon>Coniophorineae</taxon>
        <taxon>Coniophoraceae</taxon>
        <taxon>Coniophora</taxon>
    </lineage>
</organism>
<dbReference type="RefSeq" id="XP_007773252.1">
    <property type="nucleotide sequence ID" value="XM_007775062.1"/>
</dbReference>
<evidence type="ECO:0000313" key="5">
    <source>
        <dbReference type="Proteomes" id="UP000053558"/>
    </source>
</evidence>
<gene>
    <name evidence="4" type="ORF">CONPUDRAFT_168662</name>
</gene>
<dbReference type="AlphaFoldDB" id="A0A5M3MCG3"/>
<evidence type="ECO:0000256" key="1">
    <source>
        <dbReference type="ARBA" id="ARBA00022793"/>
    </source>
</evidence>
<comment type="caution">
    <text evidence="4">The sequence shown here is derived from an EMBL/GenBank/DDBJ whole genome shotgun (WGS) entry which is preliminary data.</text>
</comment>
<dbReference type="GeneID" id="19206050"/>
<dbReference type="InterPro" id="IPR003817">
    <property type="entry name" value="PS_Dcarbxylase"/>
</dbReference>
<evidence type="ECO:0000259" key="3">
    <source>
        <dbReference type="Pfam" id="PF12588"/>
    </source>
</evidence>
<dbReference type="Proteomes" id="UP000053558">
    <property type="component" value="Unassembled WGS sequence"/>
</dbReference>
<feature type="domain" description="L-tryptophan decarboxylase PsiD-like" evidence="3">
    <location>
        <begin position="61"/>
        <end position="187"/>
    </location>
</feature>
<keyword evidence="2" id="KW-0456">Lyase</keyword>
<sequence length="432" mass="48205">MSFSASLNLTPGNVSASASVGPPKMMGWIPLDHTVMHDWLEDKLKEVRSVDVKERRFARSEILNDFAYDIRKSKELRLYFGAMFEQIPDNRCKITDYEEMLDIFDLLLKTAPKYEGSDDVPIGVPFYVTLHQALSQPTGFSAFANDRVNYHLKRIFDKWAELLNSPLSTDVLHSGPNGWFGERAMAKYAGSFEELFVCDKTKPAWGFKSWDHFFTREFLPHVRTIPDDVAADASAIVAACESQLYFQGGDLKATDRFWLKGQIYSLADMLRTADGEARFVERFLGGTVVQGFLSPMDYHRWHAPVDGTVVAAYNVPGTYYAAFPPTSEGTSLLDNQGFLTAFATRALVFIEADNPTIGMVCLIAVGMAEVSTCEVTVQAKDTVRKGDQLGMFHFGGSSHCLLFGPQVKLDFACNVDDKITLRSQIATAKPKN</sequence>
<evidence type="ECO:0000313" key="4">
    <source>
        <dbReference type="EMBL" id="EIW76942.1"/>
    </source>
</evidence>
<protein>
    <recommendedName>
        <fullName evidence="3">L-tryptophan decarboxylase PsiD-like domain-containing protein</fullName>
    </recommendedName>
</protein>
<dbReference type="OMA" id="VIHNACE"/>
<keyword evidence="5" id="KW-1185">Reference proteome</keyword>
<dbReference type="EMBL" id="JH711585">
    <property type="protein sequence ID" value="EIW76942.1"/>
    <property type="molecule type" value="Genomic_DNA"/>
</dbReference>
<dbReference type="Pfam" id="PF12588">
    <property type="entry name" value="PSDC"/>
    <property type="match status" value="1"/>
</dbReference>
<proteinExistence type="predicted"/>
<dbReference type="GO" id="GO:0004609">
    <property type="term" value="F:phosphatidylserine decarboxylase activity"/>
    <property type="evidence" value="ECO:0007669"/>
    <property type="project" value="InterPro"/>
</dbReference>
<reference evidence="5" key="1">
    <citation type="journal article" date="2012" name="Science">
        <title>The Paleozoic origin of enzymatic lignin decomposition reconstructed from 31 fungal genomes.</title>
        <authorList>
            <person name="Floudas D."/>
            <person name="Binder M."/>
            <person name="Riley R."/>
            <person name="Barry K."/>
            <person name="Blanchette R.A."/>
            <person name="Henrissat B."/>
            <person name="Martinez A.T."/>
            <person name="Otillar R."/>
            <person name="Spatafora J.W."/>
            <person name="Yadav J.S."/>
            <person name="Aerts A."/>
            <person name="Benoit I."/>
            <person name="Boyd A."/>
            <person name="Carlson A."/>
            <person name="Copeland A."/>
            <person name="Coutinho P.M."/>
            <person name="de Vries R.P."/>
            <person name="Ferreira P."/>
            <person name="Findley K."/>
            <person name="Foster B."/>
            <person name="Gaskell J."/>
            <person name="Glotzer D."/>
            <person name="Gorecki P."/>
            <person name="Heitman J."/>
            <person name="Hesse C."/>
            <person name="Hori C."/>
            <person name="Igarashi K."/>
            <person name="Jurgens J.A."/>
            <person name="Kallen N."/>
            <person name="Kersten P."/>
            <person name="Kohler A."/>
            <person name="Kuees U."/>
            <person name="Kumar T.K.A."/>
            <person name="Kuo A."/>
            <person name="LaButti K."/>
            <person name="Larrondo L.F."/>
            <person name="Lindquist E."/>
            <person name="Ling A."/>
            <person name="Lombard V."/>
            <person name="Lucas S."/>
            <person name="Lundell T."/>
            <person name="Martin R."/>
            <person name="McLaughlin D.J."/>
            <person name="Morgenstern I."/>
            <person name="Morin E."/>
            <person name="Murat C."/>
            <person name="Nagy L.G."/>
            <person name="Nolan M."/>
            <person name="Ohm R.A."/>
            <person name="Patyshakuliyeva A."/>
            <person name="Rokas A."/>
            <person name="Ruiz-Duenas F.J."/>
            <person name="Sabat G."/>
            <person name="Salamov A."/>
            <person name="Samejima M."/>
            <person name="Schmutz J."/>
            <person name="Slot J.C."/>
            <person name="St John F."/>
            <person name="Stenlid J."/>
            <person name="Sun H."/>
            <person name="Sun S."/>
            <person name="Syed K."/>
            <person name="Tsang A."/>
            <person name="Wiebenga A."/>
            <person name="Young D."/>
            <person name="Pisabarro A."/>
            <person name="Eastwood D.C."/>
            <person name="Martin F."/>
            <person name="Cullen D."/>
            <person name="Grigoriev I.V."/>
            <person name="Hibbett D.S."/>
        </authorList>
    </citation>
    <scope>NUCLEOTIDE SEQUENCE [LARGE SCALE GENOMIC DNA]</scope>
    <source>
        <strain evidence="5">RWD-64-598 SS2</strain>
    </source>
</reference>
<dbReference type="Pfam" id="PF02666">
    <property type="entry name" value="PS_Dcarbxylase"/>
    <property type="match status" value="1"/>
</dbReference>
<dbReference type="OrthoDB" id="5973539at2759"/>
<dbReference type="KEGG" id="cput:CONPUDRAFT_168662"/>
<dbReference type="PANTHER" id="PTHR10067">
    <property type="entry name" value="PHOSPHATIDYLSERINE DECARBOXYLASE"/>
    <property type="match status" value="1"/>
</dbReference>
<accession>A0A5M3MCG3</accession>
<dbReference type="PANTHER" id="PTHR10067:SF9">
    <property type="entry name" value="PHOSPHATIDYLSERINE DECARBOXYLASE FAMILY PROTEIN (AFU_ORTHOLOGUE AFUA_7G01730)"/>
    <property type="match status" value="1"/>
</dbReference>
<dbReference type="GO" id="GO:0005739">
    <property type="term" value="C:mitochondrion"/>
    <property type="evidence" value="ECO:0007669"/>
    <property type="project" value="TreeGrafter"/>
</dbReference>
<name>A0A5M3MCG3_CONPW</name>
<dbReference type="GO" id="GO:0006646">
    <property type="term" value="P:phosphatidylethanolamine biosynthetic process"/>
    <property type="evidence" value="ECO:0007669"/>
    <property type="project" value="TreeGrafter"/>
</dbReference>
<evidence type="ECO:0000256" key="2">
    <source>
        <dbReference type="ARBA" id="ARBA00023239"/>
    </source>
</evidence>
<dbReference type="InterPro" id="IPR022237">
    <property type="entry name" value="PsiD-like"/>
</dbReference>
<keyword evidence="1" id="KW-0210">Decarboxylase</keyword>